<dbReference type="Gene3D" id="3.30.230.10">
    <property type="match status" value="1"/>
</dbReference>
<evidence type="ECO:0000256" key="3">
    <source>
        <dbReference type="ARBA" id="ARBA00023134"/>
    </source>
</evidence>
<dbReference type="SUPFAM" id="SSF54980">
    <property type="entry name" value="EF-G C-terminal domain-like"/>
    <property type="match status" value="2"/>
</dbReference>
<dbReference type="Gene3D" id="2.40.30.10">
    <property type="entry name" value="Translation factors"/>
    <property type="match status" value="1"/>
</dbReference>
<dbReference type="Gene3D" id="3.30.70.870">
    <property type="entry name" value="Elongation Factor G (Translational Gtpase), domain 3"/>
    <property type="match status" value="1"/>
</dbReference>
<dbReference type="Pfam" id="PF00009">
    <property type="entry name" value="GTP_EFTU"/>
    <property type="match status" value="1"/>
</dbReference>
<dbReference type="PRINTS" id="PR00315">
    <property type="entry name" value="ELONGATNFCT"/>
</dbReference>
<dbReference type="Pfam" id="PF00679">
    <property type="entry name" value="EFG_C"/>
    <property type="match status" value="1"/>
</dbReference>
<dbReference type="PANTHER" id="PTHR43261">
    <property type="entry name" value="TRANSLATION ELONGATION FACTOR G-RELATED"/>
    <property type="match status" value="1"/>
</dbReference>
<sequence length="660" mass="70672">MPERTLNLGILAHIDAGKTSLTERLLYDHGVIDRLGSVDAGDTQTDRGDLERERGITIRSAVAAFALDDLQVNLVDTPGHPDFIAEVERALSVLDGAVLVVSAVEGVQAQTRVLMRSLRRLGLPTIVFVNKIDRMGARYDTLLADIRRKLVPHVVPMTAVRAPGTADAETVAPDEAQFRARTTEILADHDDALLARFVAGSLPGRADLERRIARLTATGVLHPVYFGSARSGQGVDDLTRGIATFLPPASGDRRAEPTGTVFAVERGPGGEKTAYLRLFAGELRERQRVVFHRPEPDGGTGSHPGRITGLAVVGAEPGRRALVAGQIGRLRGLARIRVGDRLGERAAGATPAHFAPPSLETVVRPREPGAQARLHAALTSLADEDPLIRTRPAAGGATSVLLYGAVQREVIEARLRREYGVAAVFEPVRPVYFERPVRAGEAISEIDRHGSNLFWATIGLRVEPGPTGSGVHYRLGVEPGLVPRAFHRAIEETVGQTLQQGLHGWQVTDCVVTLHRVGFCAPLSTAADFRNLTPLVLMRALTAAGTRVYEPCHALEVEFPAEALSAVLGLLGTLGADLAGPVARGDSWSVTGELPARLVQEFTTALPGLTHGEGAMWSRPGPDRPVRGPAPTRARTDGNPLDEGEYLRFLSDRSLTTAGP</sequence>
<dbReference type="InterPro" id="IPR005517">
    <property type="entry name" value="Transl_elong_EFG/EF2_IV"/>
</dbReference>
<dbReference type="InterPro" id="IPR005225">
    <property type="entry name" value="Small_GTP-bd"/>
</dbReference>
<dbReference type="PROSITE" id="PS00301">
    <property type="entry name" value="G_TR_1"/>
    <property type="match status" value="1"/>
</dbReference>
<evidence type="ECO:0000259" key="5">
    <source>
        <dbReference type="PROSITE" id="PS51722"/>
    </source>
</evidence>
<name>A0ABV8KM16_9ACTN</name>
<keyword evidence="1" id="KW-0547">Nucleotide-binding</keyword>
<dbReference type="InterPro" id="IPR000640">
    <property type="entry name" value="EFG_V-like"/>
</dbReference>
<dbReference type="SUPFAM" id="SSF52540">
    <property type="entry name" value="P-loop containing nucleoside triphosphate hydrolases"/>
    <property type="match status" value="1"/>
</dbReference>
<evidence type="ECO:0000256" key="1">
    <source>
        <dbReference type="ARBA" id="ARBA00022741"/>
    </source>
</evidence>
<dbReference type="SUPFAM" id="SSF50447">
    <property type="entry name" value="Translation proteins"/>
    <property type="match status" value="1"/>
</dbReference>
<dbReference type="PROSITE" id="PS51722">
    <property type="entry name" value="G_TR_2"/>
    <property type="match status" value="1"/>
</dbReference>
<dbReference type="InterPro" id="IPR014721">
    <property type="entry name" value="Ribsml_uS5_D2-typ_fold_subgr"/>
</dbReference>
<dbReference type="NCBIfam" id="TIGR00231">
    <property type="entry name" value="small_GTP"/>
    <property type="match status" value="1"/>
</dbReference>
<feature type="domain" description="Tr-type G" evidence="5">
    <location>
        <begin position="3"/>
        <end position="250"/>
    </location>
</feature>
<comment type="caution">
    <text evidence="6">The sequence shown here is derived from an EMBL/GenBank/DDBJ whole genome shotgun (WGS) entry which is preliminary data.</text>
</comment>
<gene>
    <name evidence="6" type="ORF">ACFOX0_14425</name>
</gene>
<dbReference type="PANTHER" id="PTHR43261:SF1">
    <property type="entry name" value="RIBOSOME-RELEASING FACTOR 2, MITOCHONDRIAL"/>
    <property type="match status" value="1"/>
</dbReference>
<dbReference type="InterPro" id="IPR027417">
    <property type="entry name" value="P-loop_NTPase"/>
</dbReference>
<dbReference type="PRINTS" id="PR01037">
    <property type="entry name" value="TCRTETOQM"/>
</dbReference>
<dbReference type="SUPFAM" id="SSF54211">
    <property type="entry name" value="Ribosomal protein S5 domain 2-like"/>
    <property type="match status" value="1"/>
</dbReference>
<organism evidence="6 7">
    <name type="scientific">Micromonospora zhanjiangensis</name>
    <dbReference type="NCBI Taxonomy" id="1522057"/>
    <lineage>
        <taxon>Bacteria</taxon>
        <taxon>Bacillati</taxon>
        <taxon>Actinomycetota</taxon>
        <taxon>Actinomycetes</taxon>
        <taxon>Micromonosporales</taxon>
        <taxon>Micromonosporaceae</taxon>
        <taxon>Micromonospora</taxon>
    </lineage>
</organism>
<evidence type="ECO:0000256" key="2">
    <source>
        <dbReference type="ARBA" id="ARBA00022917"/>
    </source>
</evidence>
<dbReference type="CDD" id="cd04168">
    <property type="entry name" value="TetM_like"/>
    <property type="match status" value="1"/>
</dbReference>
<keyword evidence="3" id="KW-0342">GTP-binding</keyword>
<keyword evidence="7" id="KW-1185">Reference proteome</keyword>
<dbReference type="InterPro" id="IPR000795">
    <property type="entry name" value="T_Tr_GTP-bd_dom"/>
</dbReference>
<dbReference type="InterPro" id="IPR020568">
    <property type="entry name" value="Ribosomal_Su5_D2-typ_SF"/>
</dbReference>
<proteinExistence type="predicted"/>
<accession>A0ABV8KM16</accession>
<keyword evidence="2" id="KW-0648">Protein biosynthesis</keyword>
<evidence type="ECO:0000313" key="6">
    <source>
        <dbReference type="EMBL" id="MFC4107118.1"/>
    </source>
</evidence>
<dbReference type="EMBL" id="JBHSBN010000008">
    <property type="protein sequence ID" value="MFC4107118.1"/>
    <property type="molecule type" value="Genomic_DNA"/>
</dbReference>
<dbReference type="Proteomes" id="UP001595868">
    <property type="component" value="Unassembled WGS sequence"/>
</dbReference>
<dbReference type="Gene3D" id="3.40.50.300">
    <property type="entry name" value="P-loop containing nucleotide triphosphate hydrolases"/>
    <property type="match status" value="1"/>
</dbReference>
<protein>
    <submittedName>
        <fullName evidence="6">GTP-binding protein</fullName>
    </submittedName>
</protein>
<feature type="region of interest" description="Disordered" evidence="4">
    <location>
        <begin position="610"/>
        <end position="646"/>
    </location>
</feature>
<evidence type="ECO:0000256" key="4">
    <source>
        <dbReference type="SAM" id="MobiDB-lite"/>
    </source>
</evidence>
<reference evidence="7" key="1">
    <citation type="journal article" date="2019" name="Int. J. Syst. Evol. Microbiol.">
        <title>The Global Catalogue of Microorganisms (GCM) 10K type strain sequencing project: providing services to taxonomists for standard genome sequencing and annotation.</title>
        <authorList>
            <consortium name="The Broad Institute Genomics Platform"/>
            <consortium name="The Broad Institute Genome Sequencing Center for Infectious Disease"/>
            <person name="Wu L."/>
            <person name="Ma J."/>
        </authorList>
    </citation>
    <scope>NUCLEOTIDE SEQUENCE [LARGE SCALE GENOMIC DNA]</scope>
    <source>
        <strain evidence="7">2902at01</strain>
    </source>
</reference>
<dbReference type="RefSeq" id="WP_377545688.1">
    <property type="nucleotide sequence ID" value="NZ_JBHSBN010000008.1"/>
</dbReference>
<dbReference type="InterPro" id="IPR009000">
    <property type="entry name" value="Transl_B-barrel_sf"/>
</dbReference>
<evidence type="ECO:0000313" key="7">
    <source>
        <dbReference type="Proteomes" id="UP001595868"/>
    </source>
</evidence>
<dbReference type="SMART" id="SM00889">
    <property type="entry name" value="EFG_IV"/>
    <property type="match status" value="1"/>
</dbReference>
<dbReference type="InterPro" id="IPR035647">
    <property type="entry name" value="EFG_III/V"/>
</dbReference>
<dbReference type="Pfam" id="PF03764">
    <property type="entry name" value="EFG_IV"/>
    <property type="match status" value="1"/>
</dbReference>
<dbReference type="InterPro" id="IPR031157">
    <property type="entry name" value="G_TR_CS"/>
</dbReference>